<dbReference type="Proteomes" id="UP000031843">
    <property type="component" value="Chromosome secondary"/>
</dbReference>
<organism evidence="1 2">
    <name type="scientific">Cupriavidus basilensis</name>
    <dbReference type="NCBI Taxonomy" id="68895"/>
    <lineage>
        <taxon>Bacteria</taxon>
        <taxon>Pseudomonadati</taxon>
        <taxon>Pseudomonadota</taxon>
        <taxon>Betaproteobacteria</taxon>
        <taxon>Burkholderiales</taxon>
        <taxon>Burkholderiaceae</taxon>
        <taxon>Cupriavidus</taxon>
    </lineage>
</organism>
<evidence type="ECO:0000313" key="1">
    <source>
        <dbReference type="EMBL" id="AJG22815.1"/>
    </source>
</evidence>
<dbReference type="NCBIfam" id="NF038262">
    <property type="entry name" value="SiaB_fam_kinase"/>
    <property type="match status" value="1"/>
</dbReference>
<protein>
    <submittedName>
        <fullName evidence="1">Uncharacterized protein</fullName>
    </submittedName>
</protein>
<keyword evidence="2" id="KW-1185">Reference proteome</keyword>
<dbReference type="InterPro" id="IPR046239">
    <property type="entry name" value="DUF6272"/>
</dbReference>
<reference evidence="1 2" key="1">
    <citation type="journal article" date="2015" name="Genome Announc.">
        <title>Complete Genome Sequence of Cupriavidus basilensis 4G11, Isolated from the Oak Ridge Field Research Center Site.</title>
        <authorList>
            <person name="Ray J."/>
            <person name="Waters R.J."/>
            <person name="Skerker J.M."/>
            <person name="Kuehl J.V."/>
            <person name="Price M.N."/>
            <person name="Huang J."/>
            <person name="Chakraborty R."/>
            <person name="Arkin A.P."/>
            <person name="Deutschbauer A."/>
        </authorList>
    </citation>
    <scope>NUCLEOTIDE SEQUENCE [LARGE SCALE GENOMIC DNA]</scope>
    <source>
        <strain evidence="1">4G11</strain>
    </source>
</reference>
<sequence>MARYSTEMNGNSIDHEYGPFFEMARERNVIFYYVGYFSQNIIAAMSDAVRLQLTVSGVDGSTRRKLFSSFVEMAQNIVHYSSDALTPPTQDTNQLRHGSVCICMVQDRYRLMCSNPVAITRVGQLRAALEPLRTMTLDQIKQAYKETMRAEAPQGSKGAGLGFLTVARDASAPLEYSFQPIDADPVSTMFFLTATI</sequence>
<name>A0A0C4YJM8_9BURK</name>
<dbReference type="EMBL" id="CP010537">
    <property type="protein sequence ID" value="AJG22815.1"/>
    <property type="molecule type" value="Genomic_DNA"/>
</dbReference>
<gene>
    <name evidence="1" type="ORF">RR42_s1227</name>
</gene>
<dbReference type="STRING" id="68895.RR42_s1227"/>
<proteinExistence type="predicted"/>
<dbReference type="AlphaFoldDB" id="A0A0C4YJM8"/>
<dbReference type="Pfam" id="PF19788">
    <property type="entry name" value="DUF6272"/>
    <property type="match status" value="1"/>
</dbReference>
<accession>A0A0C4YJM8</accession>
<dbReference type="KEGG" id="cbw:RR42_s1227"/>
<evidence type="ECO:0000313" key="2">
    <source>
        <dbReference type="Proteomes" id="UP000031843"/>
    </source>
</evidence>